<dbReference type="UniPathway" id="UPA00823">
    <property type="reaction ID" value="UER00788"/>
</dbReference>
<name>A0A1Y2B978_9TREE</name>
<evidence type="ECO:0000256" key="4">
    <source>
        <dbReference type="ARBA" id="ARBA00022723"/>
    </source>
</evidence>
<dbReference type="InterPro" id="IPR020583">
    <property type="entry name" value="Inositol_monoP_metal-BS"/>
</dbReference>
<dbReference type="PROSITE" id="PS00629">
    <property type="entry name" value="IMP_1"/>
    <property type="match status" value="1"/>
</dbReference>
<keyword evidence="10" id="KW-1185">Reference proteome</keyword>
<comment type="similarity">
    <text evidence="3 8">Belongs to the inositol monophosphatase superfamily.</text>
</comment>
<dbReference type="EMBL" id="MCFC01000016">
    <property type="protein sequence ID" value="ORY31246.1"/>
    <property type="molecule type" value="Genomic_DNA"/>
</dbReference>
<dbReference type="PANTHER" id="PTHR20854:SF4">
    <property type="entry name" value="INOSITOL-1-MONOPHOSPHATASE-RELATED"/>
    <property type="match status" value="1"/>
</dbReference>
<feature type="binding site" evidence="7">
    <location>
        <position position="94"/>
    </location>
    <ligand>
        <name>Mg(2+)</name>
        <dbReference type="ChEBI" id="CHEBI:18420"/>
        <label>1</label>
        <note>catalytic</note>
    </ligand>
</feature>
<dbReference type="PANTHER" id="PTHR20854">
    <property type="entry name" value="INOSITOL MONOPHOSPHATASE"/>
    <property type="match status" value="1"/>
</dbReference>
<keyword evidence="5 8" id="KW-0378">Hydrolase</keyword>
<comment type="caution">
    <text evidence="9">The sequence shown here is derived from an EMBL/GenBank/DDBJ whole genome shotgun (WGS) entry which is preliminary data.</text>
</comment>
<evidence type="ECO:0000256" key="8">
    <source>
        <dbReference type="RuleBase" id="RU364068"/>
    </source>
</evidence>
<comment type="pathway">
    <text evidence="8">Polyol metabolism; myo-inositol biosynthesis; myo-inositol from D-glucose 6-phosphate: step 2/2.</text>
</comment>
<evidence type="ECO:0000256" key="3">
    <source>
        <dbReference type="ARBA" id="ARBA00009759"/>
    </source>
</evidence>
<gene>
    <name evidence="9" type="ORF">BCR39DRAFT_527101</name>
</gene>
<dbReference type="GO" id="GO:0007165">
    <property type="term" value="P:signal transduction"/>
    <property type="evidence" value="ECO:0007669"/>
    <property type="project" value="TreeGrafter"/>
</dbReference>
<dbReference type="EC" id="3.1.3.25" evidence="8"/>
<dbReference type="Gene3D" id="3.30.540.10">
    <property type="entry name" value="Fructose-1,6-Bisphosphatase, subunit A, domain 1"/>
    <property type="match status" value="1"/>
</dbReference>
<evidence type="ECO:0000313" key="9">
    <source>
        <dbReference type="EMBL" id="ORY31246.1"/>
    </source>
</evidence>
<dbReference type="InParanoid" id="A0A1Y2B978"/>
<organism evidence="9 10">
    <name type="scientific">Naematelia encephala</name>
    <dbReference type="NCBI Taxonomy" id="71784"/>
    <lineage>
        <taxon>Eukaryota</taxon>
        <taxon>Fungi</taxon>
        <taxon>Dikarya</taxon>
        <taxon>Basidiomycota</taxon>
        <taxon>Agaricomycotina</taxon>
        <taxon>Tremellomycetes</taxon>
        <taxon>Tremellales</taxon>
        <taxon>Naemateliaceae</taxon>
        <taxon>Naematelia</taxon>
    </lineage>
</organism>
<dbReference type="InterPro" id="IPR020550">
    <property type="entry name" value="Inositol_monophosphatase_CS"/>
</dbReference>
<proteinExistence type="inferred from homology"/>
<reference evidence="9 10" key="1">
    <citation type="submission" date="2016-07" db="EMBL/GenBank/DDBJ databases">
        <title>Pervasive Adenine N6-methylation of Active Genes in Fungi.</title>
        <authorList>
            <consortium name="DOE Joint Genome Institute"/>
            <person name="Mondo S.J."/>
            <person name="Dannebaum R.O."/>
            <person name="Kuo R.C."/>
            <person name="Labutti K."/>
            <person name="Haridas S."/>
            <person name="Kuo A."/>
            <person name="Salamov A."/>
            <person name="Ahrendt S.R."/>
            <person name="Lipzen A."/>
            <person name="Sullivan W."/>
            <person name="Andreopoulos W.B."/>
            <person name="Clum A."/>
            <person name="Lindquist E."/>
            <person name="Daum C."/>
            <person name="Ramamoorthy G.K."/>
            <person name="Gryganskyi A."/>
            <person name="Culley D."/>
            <person name="Magnuson J.K."/>
            <person name="James T.Y."/>
            <person name="O'Malley M.A."/>
            <person name="Stajich J.E."/>
            <person name="Spatafora J.W."/>
            <person name="Visel A."/>
            <person name="Grigoriev I.V."/>
        </authorList>
    </citation>
    <scope>NUCLEOTIDE SEQUENCE [LARGE SCALE GENOMIC DNA]</scope>
    <source>
        <strain evidence="9 10">68-887.2</strain>
    </source>
</reference>
<dbReference type="GO" id="GO:0006021">
    <property type="term" value="P:inositol biosynthetic process"/>
    <property type="evidence" value="ECO:0007669"/>
    <property type="project" value="UniProtKB-UniPathway"/>
</dbReference>
<dbReference type="CDD" id="cd01639">
    <property type="entry name" value="IMPase"/>
    <property type="match status" value="1"/>
</dbReference>
<keyword evidence="6 7" id="KW-0460">Magnesium</keyword>
<feature type="binding site" evidence="7">
    <location>
        <position position="233"/>
    </location>
    <ligand>
        <name>Mg(2+)</name>
        <dbReference type="ChEBI" id="CHEBI:18420"/>
        <label>1</label>
        <note>catalytic</note>
    </ligand>
</feature>
<dbReference type="PRINTS" id="PR00377">
    <property type="entry name" value="IMPHPHTASES"/>
</dbReference>
<evidence type="ECO:0000256" key="7">
    <source>
        <dbReference type="PIRSR" id="PIRSR600760-2"/>
    </source>
</evidence>
<dbReference type="AlphaFoldDB" id="A0A1Y2B978"/>
<dbReference type="OrthoDB" id="10254945at2759"/>
<accession>A0A1Y2B978</accession>
<comment type="cofactor">
    <cofactor evidence="2 7 8">
        <name>Mg(2+)</name>
        <dbReference type="ChEBI" id="CHEBI:18420"/>
    </cofactor>
</comment>
<protein>
    <recommendedName>
        <fullName evidence="8">Inositol-1-monophosphatase</fullName>
        <ecNumber evidence="8">3.1.3.25</ecNumber>
    </recommendedName>
</protein>
<feature type="binding site" evidence="7">
    <location>
        <position position="95"/>
    </location>
    <ligand>
        <name>Mg(2+)</name>
        <dbReference type="ChEBI" id="CHEBI:18420"/>
        <label>1</label>
        <note>catalytic</note>
    </ligand>
</feature>
<dbReference type="STRING" id="71784.A0A1Y2B978"/>
<feature type="binding site" evidence="7">
    <location>
        <position position="75"/>
    </location>
    <ligand>
        <name>Mg(2+)</name>
        <dbReference type="ChEBI" id="CHEBI:18420"/>
        <label>1</label>
        <note>catalytic</note>
    </ligand>
</feature>
<evidence type="ECO:0000256" key="5">
    <source>
        <dbReference type="ARBA" id="ARBA00022801"/>
    </source>
</evidence>
<dbReference type="Pfam" id="PF00459">
    <property type="entry name" value="Inositol_P"/>
    <property type="match status" value="1"/>
</dbReference>
<dbReference type="Proteomes" id="UP000193986">
    <property type="component" value="Unassembled WGS sequence"/>
</dbReference>
<dbReference type="GO" id="GO:0008934">
    <property type="term" value="F:inositol monophosphate 1-phosphatase activity"/>
    <property type="evidence" value="ECO:0007669"/>
    <property type="project" value="InterPro"/>
</dbReference>
<dbReference type="FunFam" id="3.30.540.10:FF:000004">
    <property type="entry name" value="Inositol-1-monophosphatase"/>
    <property type="match status" value="1"/>
</dbReference>
<dbReference type="Gene3D" id="3.40.190.80">
    <property type="match status" value="1"/>
</dbReference>
<evidence type="ECO:0000256" key="1">
    <source>
        <dbReference type="ARBA" id="ARBA00001033"/>
    </source>
</evidence>
<dbReference type="InterPro" id="IPR033942">
    <property type="entry name" value="IMPase"/>
</dbReference>
<dbReference type="InterPro" id="IPR000760">
    <property type="entry name" value="Inositol_monophosphatase-like"/>
</dbReference>
<comment type="catalytic activity">
    <reaction evidence="1 8">
        <text>a myo-inositol phosphate + H2O = myo-inositol + phosphate</text>
        <dbReference type="Rhea" id="RHEA:24056"/>
        <dbReference type="ChEBI" id="CHEBI:15377"/>
        <dbReference type="ChEBI" id="CHEBI:17268"/>
        <dbReference type="ChEBI" id="CHEBI:43474"/>
        <dbReference type="ChEBI" id="CHEBI:84139"/>
        <dbReference type="EC" id="3.1.3.25"/>
    </reaction>
</comment>
<dbReference type="SUPFAM" id="SSF56655">
    <property type="entry name" value="Carbohydrate phosphatase"/>
    <property type="match status" value="1"/>
</dbReference>
<dbReference type="PROSITE" id="PS00630">
    <property type="entry name" value="IMP_2"/>
    <property type="match status" value="1"/>
</dbReference>
<feature type="binding site" evidence="7">
    <location>
        <position position="92"/>
    </location>
    <ligand>
        <name>Mg(2+)</name>
        <dbReference type="ChEBI" id="CHEBI:18420"/>
        <label>1</label>
        <note>catalytic</note>
    </ligand>
</feature>
<evidence type="ECO:0000313" key="10">
    <source>
        <dbReference type="Proteomes" id="UP000193986"/>
    </source>
</evidence>
<dbReference type="GO" id="GO:0046854">
    <property type="term" value="P:phosphatidylinositol phosphate biosynthetic process"/>
    <property type="evidence" value="ECO:0007669"/>
    <property type="project" value="InterPro"/>
</dbReference>
<keyword evidence="4 7" id="KW-0479">Metal-binding</keyword>
<sequence length="304" mass="33092">MSDLDLDSILAFAIKLAHEAGEMMRQGQAKRFIEATGEVEKLNSVDLVTEVDKAVEAFITNKIKQTYPDHEFIGEETYVGQKVTGAPTWIVDPIDGTTNFIHGFPMSCTSIGLAVNEVPVLGVIYNPFLDELYSAAKGRGAYLNQKIKLPLTGTPKPLASLGQALIGIEFGSTRMPPAITAKNKTYETLSKHRDVGGKMVHSLRATGSAALNACYIATGGLDIYWEIGPWPWDTCAAICIITEAGGAVFGGKDSGLSGKVDAKVFAERKWVFVRAMPDTEGETGFQAQQRFAKEFYETVEEWDP</sequence>
<evidence type="ECO:0000256" key="2">
    <source>
        <dbReference type="ARBA" id="ARBA00001946"/>
    </source>
</evidence>
<evidence type="ECO:0000256" key="6">
    <source>
        <dbReference type="ARBA" id="ARBA00022842"/>
    </source>
</evidence>
<dbReference type="GO" id="GO:0046872">
    <property type="term" value="F:metal ion binding"/>
    <property type="evidence" value="ECO:0007669"/>
    <property type="project" value="UniProtKB-KW"/>
</dbReference>